<comment type="caution">
    <text evidence="15">Lacks conserved residue(s) required for the propagation of feature annotation.</text>
</comment>
<evidence type="ECO:0000256" key="7">
    <source>
        <dbReference type="ARBA" id="ARBA00022490"/>
    </source>
</evidence>
<evidence type="ECO:0000256" key="2">
    <source>
        <dbReference type="ARBA" id="ARBA00004496"/>
    </source>
</evidence>
<accession>A0A1F6M929</accession>
<keyword evidence="7 15" id="KW-0963">Cytoplasm</keyword>
<gene>
    <name evidence="15" type="primary">trmD</name>
    <name evidence="19" type="ORF">A3C15_01600</name>
</gene>
<feature type="binding site" evidence="15 16">
    <location>
        <position position="114"/>
    </location>
    <ligand>
        <name>S-adenosyl-L-methionine</name>
        <dbReference type="ChEBI" id="CHEBI:59789"/>
    </ligand>
</feature>
<dbReference type="PANTHER" id="PTHR46417:SF1">
    <property type="entry name" value="TRNA (GUANINE-N(1)-)-METHYLTRANSFERASE"/>
    <property type="match status" value="1"/>
</dbReference>
<evidence type="ECO:0000256" key="6">
    <source>
        <dbReference type="ARBA" id="ARBA00014679"/>
    </source>
</evidence>
<evidence type="ECO:0000256" key="12">
    <source>
        <dbReference type="ARBA" id="ARBA00029736"/>
    </source>
</evidence>
<keyword evidence="10 15" id="KW-0949">S-adenosyl-L-methionine</keyword>
<evidence type="ECO:0000256" key="11">
    <source>
        <dbReference type="ARBA" id="ARBA00022694"/>
    </source>
</evidence>
<organism evidence="19 20">
    <name type="scientific">Candidatus Magasanikbacteria bacterium RIFCSPHIGHO2_02_FULL_50_9b</name>
    <dbReference type="NCBI Taxonomy" id="1798682"/>
    <lineage>
        <taxon>Bacteria</taxon>
        <taxon>Candidatus Magasanikiibacteriota</taxon>
    </lineage>
</organism>
<evidence type="ECO:0000256" key="13">
    <source>
        <dbReference type="ARBA" id="ARBA00033392"/>
    </source>
</evidence>
<dbReference type="Proteomes" id="UP000176532">
    <property type="component" value="Unassembled WGS sequence"/>
</dbReference>
<name>A0A1F6M929_9BACT</name>
<keyword evidence="9 15" id="KW-0808">Transferase</keyword>
<dbReference type="CDD" id="cd18080">
    <property type="entry name" value="TrmD-like"/>
    <property type="match status" value="1"/>
</dbReference>
<comment type="caution">
    <text evidence="19">The sequence shown here is derived from an EMBL/GenBank/DDBJ whole genome shotgun (WGS) entry which is preliminary data.</text>
</comment>
<comment type="function">
    <text evidence="1 15 17">Specifically methylates guanosine-37 in various tRNAs.</text>
</comment>
<evidence type="ECO:0000256" key="8">
    <source>
        <dbReference type="ARBA" id="ARBA00022603"/>
    </source>
</evidence>
<dbReference type="NCBIfam" id="TIGR00088">
    <property type="entry name" value="trmD"/>
    <property type="match status" value="1"/>
</dbReference>
<dbReference type="InterPro" id="IPR016009">
    <property type="entry name" value="tRNA_MeTrfase_TRMD/TRM10"/>
</dbReference>
<comment type="catalytic activity">
    <reaction evidence="14 15 17">
        <text>guanosine(37) in tRNA + S-adenosyl-L-methionine = N(1)-methylguanosine(37) in tRNA + S-adenosyl-L-homocysteine + H(+)</text>
        <dbReference type="Rhea" id="RHEA:36899"/>
        <dbReference type="Rhea" id="RHEA-COMP:10145"/>
        <dbReference type="Rhea" id="RHEA-COMP:10147"/>
        <dbReference type="ChEBI" id="CHEBI:15378"/>
        <dbReference type="ChEBI" id="CHEBI:57856"/>
        <dbReference type="ChEBI" id="CHEBI:59789"/>
        <dbReference type="ChEBI" id="CHEBI:73542"/>
        <dbReference type="ChEBI" id="CHEBI:74269"/>
        <dbReference type="EC" id="2.1.1.228"/>
    </reaction>
</comment>
<evidence type="ECO:0000256" key="15">
    <source>
        <dbReference type="HAMAP-Rule" id="MF_00605"/>
    </source>
</evidence>
<comment type="subcellular location">
    <subcellularLocation>
        <location evidence="2 15 17">Cytoplasm</location>
    </subcellularLocation>
</comment>
<dbReference type="Gene3D" id="3.40.1280.10">
    <property type="match status" value="1"/>
</dbReference>
<dbReference type="EC" id="2.1.1.228" evidence="5 15"/>
<dbReference type="PANTHER" id="PTHR46417">
    <property type="entry name" value="TRNA (GUANINE-N(1)-)-METHYLTRANSFERASE"/>
    <property type="match status" value="1"/>
</dbReference>
<keyword evidence="11 15" id="KW-0819">tRNA processing</keyword>
<evidence type="ECO:0000256" key="9">
    <source>
        <dbReference type="ARBA" id="ARBA00022679"/>
    </source>
</evidence>
<dbReference type="NCBIfam" id="NF000648">
    <property type="entry name" value="PRK00026.1"/>
    <property type="match status" value="1"/>
</dbReference>
<dbReference type="InterPro" id="IPR002649">
    <property type="entry name" value="tRNA_m1G_MeTrfase_TrmD"/>
</dbReference>
<reference evidence="19 20" key="1">
    <citation type="journal article" date="2016" name="Nat. Commun.">
        <title>Thousands of microbial genomes shed light on interconnected biogeochemical processes in an aquifer system.</title>
        <authorList>
            <person name="Anantharaman K."/>
            <person name="Brown C.T."/>
            <person name="Hug L.A."/>
            <person name="Sharon I."/>
            <person name="Castelle C.J."/>
            <person name="Probst A.J."/>
            <person name="Thomas B.C."/>
            <person name="Singh A."/>
            <person name="Wilkins M.J."/>
            <person name="Karaoz U."/>
            <person name="Brodie E.L."/>
            <person name="Williams K.H."/>
            <person name="Hubbard S.S."/>
            <person name="Banfield J.F."/>
        </authorList>
    </citation>
    <scope>NUCLEOTIDE SEQUENCE [LARGE SCALE GENOMIC DNA]</scope>
</reference>
<comment type="similarity">
    <text evidence="3 15 17">Belongs to the RNA methyltransferase TrmD family.</text>
</comment>
<dbReference type="InterPro" id="IPR023148">
    <property type="entry name" value="tRNA_m1G_MeTrfase_C_sf"/>
</dbReference>
<protein>
    <recommendedName>
        <fullName evidence="6 15">tRNA (guanine-N(1)-)-methyltransferase</fullName>
        <ecNumber evidence="5 15">2.1.1.228</ecNumber>
    </recommendedName>
    <alternativeName>
        <fullName evidence="12 15">M1G-methyltransferase</fullName>
    </alternativeName>
    <alternativeName>
        <fullName evidence="13 15">tRNA [GM37] methyltransferase</fullName>
    </alternativeName>
</protein>
<evidence type="ECO:0000313" key="19">
    <source>
        <dbReference type="EMBL" id="OGH68111.1"/>
    </source>
</evidence>
<dbReference type="Gene3D" id="1.10.1270.20">
    <property type="entry name" value="tRNA(m1g37)methyltransferase, domain 2"/>
    <property type="match status" value="1"/>
</dbReference>
<evidence type="ECO:0000256" key="3">
    <source>
        <dbReference type="ARBA" id="ARBA00007630"/>
    </source>
</evidence>
<dbReference type="GO" id="GO:0005829">
    <property type="term" value="C:cytosol"/>
    <property type="evidence" value="ECO:0007669"/>
    <property type="project" value="TreeGrafter"/>
</dbReference>
<dbReference type="InterPro" id="IPR029026">
    <property type="entry name" value="tRNA_m1G_MTases_N"/>
</dbReference>
<dbReference type="Pfam" id="PF01746">
    <property type="entry name" value="tRNA_m1G_MT"/>
    <property type="match status" value="1"/>
</dbReference>
<dbReference type="PIRSF" id="PIRSF000386">
    <property type="entry name" value="tRNA_mtase"/>
    <property type="match status" value="1"/>
</dbReference>
<evidence type="ECO:0000256" key="4">
    <source>
        <dbReference type="ARBA" id="ARBA00011738"/>
    </source>
</evidence>
<dbReference type="InterPro" id="IPR029028">
    <property type="entry name" value="Alpha/beta_knot_MTases"/>
</dbReference>
<comment type="subunit">
    <text evidence="4 15 17">Homodimer.</text>
</comment>
<dbReference type="FunFam" id="3.40.1280.10:FF:000001">
    <property type="entry name" value="tRNA (guanine-N(1)-)-methyltransferase"/>
    <property type="match status" value="1"/>
</dbReference>
<evidence type="ECO:0000313" key="20">
    <source>
        <dbReference type="Proteomes" id="UP000176532"/>
    </source>
</evidence>
<dbReference type="HAMAP" id="MF_00605">
    <property type="entry name" value="TrmD"/>
    <property type="match status" value="1"/>
</dbReference>
<evidence type="ECO:0000256" key="17">
    <source>
        <dbReference type="RuleBase" id="RU003464"/>
    </source>
</evidence>
<dbReference type="STRING" id="1798682.A3C15_01600"/>
<evidence type="ECO:0000259" key="18">
    <source>
        <dbReference type="Pfam" id="PF01746"/>
    </source>
</evidence>
<sequence>MKFTVITLFPELIAAYTNAAMLGRAQKKHLISVATINPRDFTQDAHQTVDDKPFGGGAGMVMKIEPLYRAIKKAAPRKNKKCRVILLSASGRPFTQAVAQEFAARYTELVFVCGRYEGVDARVAEHLVDEELSVGSYVLTGGELPALTVIDAVARLIQGVLGNAESLAEESHNTDNTGEYPQYTRPEKFKTWRVPPELLSGNHAAIAAWRRKNLKKIR</sequence>
<evidence type="ECO:0000256" key="10">
    <source>
        <dbReference type="ARBA" id="ARBA00022691"/>
    </source>
</evidence>
<keyword evidence="8 15" id="KW-0489">Methyltransferase</keyword>
<evidence type="ECO:0000256" key="14">
    <source>
        <dbReference type="ARBA" id="ARBA00047783"/>
    </source>
</evidence>
<dbReference type="EMBL" id="MFQD01000011">
    <property type="protein sequence ID" value="OGH68111.1"/>
    <property type="molecule type" value="Genomic_DNA"/>
</dbReference>
<dbReference type="GO" id="GO:0052906">
    <property type="term" value="F:tRNA (guanine(37)-N1)-methyltransferase activity"/>
    <property type="evidence" value="ECO:0007669"/>
    <property type="project" value="UniProtKB-UniRule"/>
</dbReference>
<feature type="domain" description="tRNA methyltransferase TRMD/TRM10-type" evidence="18">
    <location>
        <begin position="1"/>
        <end position="214"/>
    </location>
</feature>
<dbReference type="SUPFAM" id="SSF75217">
    <property type="entry name" value="alpha/beta knot"/>
    <property type="match status" value="1"/>
</dbReference>
<dbReference type="GO" id="GO:0002939">
    <property type="term" value="P:tRNA N1-guanine methylation"/>
    <property type="evidence" value="ECO:0007669"/>
    <property type="project" value="TreeGrafter"/>
</dbReference>
<evidence type="ECO:0000256" key="1">
    <source>
        <dbReference type="ARBA" id="ARBA00002634"/>
    </source>
</evidence>
<evidence type="ECO:0000256" key="5">
    <source>
        <dbReference type="ARBA" id="ARBA00012807"/>
    </source>
</evidence>
<dbReference type="AlphaFoldDB" id="A0A1F6M929"/>
<proteinExistence type="inferred from homology"/>
<evidence type="ECO:0000256" key="16">
    <source>
        <dbReference type="PIRSR" id="PIRSR000386-1"/>
    </source>
</evidence>